<evidence type="ECO:0000313" key="2">
    <source>
        <dbReference type="Proteomes" id="UP001367508"/>
    </source>
</evidence>
<dbReference type="Proteomes" id="UP001367508">
    <property type="component" value="Unassembled WGS sequence"/>
</dbReference>
<proteinExistence type="predicted"/>
<organism evidence="1 2">
    <name type="scientific">Canavalia gladiata</name>
    <name type="common">Sword bean</name>
    <name type="synonym">Dolichos gladiatus</name>
    <dbReference type="NCBI Taxonomy" id="3824"/>
    <lineage>
        <taxon>Eukaryota</taxon>
        <taxon>Viridiplantae</taxon>
        <taxon>Streptophyta</taxon>
        <taxon>Embryophyta</taxon>
        <taxon>Tracheophyta</taxon>
        <taxon>Spermatophyta</taxon>
        <taxon>Magnoliopsida</taxon>
        <taxon>eudicotyledons</taxon>
        <taxon>Gunneridae</taxon>
        <taxon>Pentapetalae</taxon>
        <taxon>rosids</taxon>
        <taxon>fabids</taxon>
        <taxon>Fabales</taxon>
        <taxon>Fabaceae</taxon>
        <taxon>Papilionoideae</taxon>
        <taxon>50 kb inversion clade</taxon>
        <taxon>NPAAA clade</taxon>
        <taxon>indigoferoid/millettioid clade</taxon>
        <taxon>Phaseoleae</taxon>
        <taxon>Canavalia</taxon>
    </lineage>
</organism>
<dbReference type="EMBL" id="JAYMYQ010000001">
    <property type="protein sequence ID" value="KAK7361633.1"/>
    <property type="molecule type" value="Genomic_DNA"/>
</dbReference>
<dbReference type="AlphaFoldDB" id="A0AAN9N0A9"/>
<accession>A0AAN9N0A9</accession>
<comment type="caution">
    <text evidence="1">The sequence shown here is derived from an EMBL/GenBank/DDBJ whole genome shotgun (WGS) entry which is preliminary data.</text>
</comment>
<sequence length="94" mass="10458">MHCWDINHSLHIGLRSQQSTLLVFIMGDHTSLDVSISNRMPAWSLQALGLLVGPGTSSTSISRALDKILVCDLATDETDSELHSRCLRIMVKRR</sequence>
<name>A0AAN9N0A9_CANGL</name>
<evidence type="ECO:0000313" key="1">
    <source>
        <dbReference type="EMBL" id="KAK7361633.1"/>
    </source>
</evidence>
<gene>
    <name evidence="1" type="ORF">VNO77_03704</name>
</gene>
<keyword evidence="2" id="KW-1185">Reference proteome</keyword>
<protein>
    <submittedName>
        <fullName evidence="1">Uncharacterized protein</fullName>
    </submittedName>
</protein>
<reference evidence="1 2" key="1">
    <citation type="submission" date="2024-01" db="EMBL/GenBank/DDBJ databases">
        <title>The genomes of 5 underutilized Papilionoideae crops provide insights into root nodulation and disease resistanc.</title>
        <authorList>
            <person name="Jiang F."/>
        </authorList>
    </citation>
    <scope>NUCLEOTIDE SEQUENCE [LARGE SCALE GENOMIC DNA]</scope>
    <source>
        <strain evidence="1">LVBAO_FW01</strain>
        <tissue evidence="1">Leaves</tissue>
    </source>
</reference>